<dbReference type="EMBL" id="MOXJ01000019">
    <property type="protein sequence ID" value="PDO10138.1"/>
    <property type="molecule type" value="Genomic_DNA"/>
</dbReference>
<feature type="transmembrane region" description="Helical" evidence="7">
    <location>
        <begin position="203"/>
        <end position="226"/>
    </location>
</feature>
<dbReference type="PROSITE" id="PS50928">
    <property type="entry name" value="ABC_TM1"/>
    <property type="match status" value="1"/>
</dbReference>
<feature type="transmembrane region" description="Helical" evidence="7">
    <location>
        <begin position="261"/>
        <end position="285"/>
    </location>
</feature>
<dbReference type="PANTHER" id="PTHR30193:SF37">
    <property type="entry name" value="INNER MEMBRANE ABC TRANSPORTER PERMEASE PROTEIN YCJO"/>
    <property type="match status" value="1"/>
</dbReference>
<dbReference type="PANTHER" id="PTHR30193">
    <property type="entry name" value="ABC TRANSPORTER PERMEASE PROTEIN"/>
    <property type="match status" value="1"/>
</dbReference>
<feature type="transmembrane region" description="Helical" evidence="7">
    <location>
        <begin position="165"/>
        <end position="183"/>
    </location>
</feature>
<gene>
    <name evidence="9" type="ORF">BLM47_08900</name>
</gene>
<dbReference type="Pfam" id="PF00528">
    <property type="entry name" value="BPD_transp_1"/>
    <property type="match status" value="1"/>
</dbReference>
<organism evidence="9 10">
    <name type="scientific">Candidatus Reconcilbacillus cellulovorans</name>
    <dbReference type="NCBI Taxonomy" id="1906605"/>
    <lineage>
        <taxon>Bacteria</taxon>
        <taxon>Bacillati</taxon>
        <taxon>Bacillota</taxon>
        <taxon>Bacilli</taxon>
        <taxon>Bacillales</taxon>
        <taxon>Paenibacillaceae</taxon>
        <taxon>Candidatus Reconcilbacillus</taxon>
    </lineage>
</organism>
<feature type="transmembrane region" description="Helical" evidence="7">
    <location>
        <begin position="9"/>
        <end position="31"/>
    </location>
</feature>
<evidence type="ECO:0000259" key="8">
    <source>
        <dbReference type="PROSITE" id="PS50928"/>
    </source>
</evidence>
<comment type="similarity">
    <text evidence="7">Belongs to the binding-protein-dependent transport system permease family.</text>
</comment>
<protein>
    <submittedName>
        <fullName evidence="9">Sugar ABC transporter permease</fullName>
    </submittedName>
</protein>
<evidence type="ECO:0000256" key="1">
    <source>
        <dbReference type="ARBA" id="ARBA00004651"/>
    </source>
</evidence>
<evidence type="ECO:0000256" key="2">
    <source>
        <dbReference type="ARBA" id="ARBA00022448"/>
    </source>
</evidence>
<feature type="transmembrane region" description="Helical" evidence="7">
    <location>
        <begin position="107"/>
        <end position="126"/>
    </location>
</feature>
<dbReference type="InterPro" id="IPR051393">
    <property type="entry name" value="ABC_transporter_permease"/>
</dbReference>
<accession>A0A2A6DYI6</accession>
<evidence type="ECO:0000256" key="7">
    <source>
        <dbReference type="RuleBase" id="RU363032"/>
    </source>
</evidence>
<comment type="caution">
    <text evidence="9">The sequence shown here is derived from an EMBL/GenBank/DDBJ whole genome shotgun (WGS) entry which is preliminary data.</text>
</comment>
<dbReference type="AlphaFoldDB" id="A0A2A6DYI6"/>
<dbReference type="SUPFAM" id="SSF161098">
    <property type="entry name" value="MetI-like"/>
    <property type="match status" value="1"/>
</dbReference>
<name>A0A2A6DYI6_9BACL</name>
<feature type="transmembrane region" description="Helical" evidence="7">
    <location>
        <begin position="72"/>
        <end position="95"/>
    </location>
</feature>
<keyword evidence="3" id="KW-1003">Cell membrane</keyword>
<dbReference type="CDD" id="cd06261">
    <property type="entry name" value="TM_PBP2"/>
    <property type="match status" value="1"/>
</dbReference>
<dbReference type="InterPro" id="IPR000515">
    <property type="entry name" value="MetI-like"/>
</dbReference>
<dbReference type="GO" id="GO:0005886">
    <property type="term" value="C:plasma membrane"/>
    <property type="evidence" value="ECO:0007669"/>
    <property type="project" value="UniProtKB-SubCell"/>
</dbReference>
<dbReference type="GO" id="GO:0055085">
    <property type="term" value="P:transmembrane transport"/>
    <property type="evidence" value="ECO:0007669"/>
    <property type="project" value="InterPro"/>
</dbReference>
<dbReference type="InterPro" id="IPR035906">
    <property type="entry name" value="MetI-like_sf"/>
</dbReference>
<comment type="subcellular location">
    <subcellularLocation>
        <location evidence="1 7">Cell membrane</location>
        <topology evidence="1 7">Multi-pass membrane protein</topology>
    </subcellularLocation>
</comment>
<keyword evidence="6 7" id="KW-0472">Membrane</keyword>
<dbReference type="Proteomes" id="UP000243688">
    <property type="component" value="Unassembled WGS sequence"/>
</dbReference>
<keyword evidence="4 7" id="KW-0812">Transmembrane</keyword>
<sequence>MNRTLRDPIAYFVFVAPSLALFLTFFAYPLLSALRYGFTEWNGVSPAKFNGLANFARALSDPDFWVSVKNNLWFVGFSVFVQIPFILLIAVVVSALRRGHGFYKTTVFLPSILSTAVIGVIWSFVYHPEAGLLNQLLRSVGLSSWAHAWLAEEKTAMLSVLVTNAWQWTGFYVVLTLAAIFAIPKELTEAATIDGAVGFRRAWYVTVPLIRPVIAVMVLLSVTGAMKALDIVFVMTEGGPYGTTEVMATYMYRQAYKLGDYGYANAIAILIFVFTTALTLAMQYFNRRTEDVQ</sequence>
<feature type="domain" description="ABC transmembrane type-1" evidence="8">
    <location>
        <begin position="68"/>
        <end position="282"/>
    </location>
</feature>
<dbReference type="Gene3D" id="1.10.3720.10">
    <property type="entry name" value="MetI-like"/>
    <property type="match status" value="1"/>
</dbReference>
<keyword evidence="5 7" id="KW-1133">Transmembrane helix</keyword>
<reference evidence="9 10" key="1">
    <citation type="submission" date="2016-12" db="EMBL/GenBank/DDBJ databases">
        <title>Candidatus Reconcilibacillus cellulovorans genome.</title>
        <authorList>
            <person name="Kolinko S."/>
            <person name="Wu Y.-W."/>
            <person name="Tachea F."/>
            <person name="Denzel E."/>
            <person name="Hiras J."/>
            <person name="Baecker N."/>
            <person name="Chan L.J."/>
            <person name="Eichorst S.A."/>
            <person name="Frey D."/>
            <person name="Adams P.D."/>
            <person name="Pray T."/>
            <person name="Tanjore D."/>
            <person name="Petzold C.J."/>
            <person name="Gladden J.M."/>
            <person name="Simmons B.A."/>
            <person name="Singer S.W."/>
        </authorList>
    </citation>
    <scope>NUCLEOTIDE SEQUENCE [LARGE SCALE GENOMIC DNA]</scope>
    <source>
        <strain evidence="9">JTherm</strain>
    </source>
</reference>
<proteinExistence type="inferred from homology"/>
<evidence type="ECO:0000256" key="3">
    <source>
        <dbReference type="ARBA" id="ARBA00022475"/>
    </source>
</evidence>
<keyword evidence="2 7" id="KW-0813">Transport</keyword>
<evidence type="ECO:0000256" key="4">
    <source>
        <dbReference type="ARBA" id="ARBA00022692"/>
    </source>
</evidence>
<evidence type="ECO:0000313" key="10">
    <source>
        <dbReference type="Proteomes" id="UP000243688"/>
    </source>
</evidence>
<evidence type="ECO:0000256" key="5">
    <source>
        <dbReference type="ARBA" id="ARBA00022989"/>
    </source>
</evidence>
<evidence type="ECO:0000256" key="6">
    <source>
        <dbReference type="ARBA" id="ARBA00023136"/>
    </source>
</evidence>
<evidence type="ECO:0000313" key="9">
    <source>
        <dbReference type="EMBL" id="PDO10138.1"/>
    </source>
</evidence>